<feature type="transmembrane region" description="Helical" evidence="8">
    <location>
        <begin position="94"/>
        <end position="115"/>
    </location>
</feature>
<evidence type="ECO:0000313" key="12">
    <source>
        <dbReference type="Proteomes" id="UP001607302"/>
    </source>
</evidence>
<gene>
    <name evidence="11" type="ORF">V1478_009089</name>
</gene>
<feature type="domain" description="ABC transmembrane type-1" evidence="10">
    <location>
        <begin position="699"/>
        <end position="1000"/>
    </location>
</feature>
<accession>A0ABD2AP89</accession>
<dbReference type="InterPro" id="IPR003593">
    <property type="entry name" value="AAA+_ATPase"/>
</dbReference>
<feature type="domain" description="ABC transporter" evidence="9">
    <location>
        <begin position="1038"/>
        <end position="1271"/>
    </location>
</feature>
<keyword evidence="12" id="KW-1185">Reference proteome</keyword>
<feature type="domain" description="ABC transmembrane type-1" evidence="10">
    <location>
        <begin position="96"/>
        <end position="367"/>
    </location>
</feature>
<dbReference type="InterPro" id="IPR003439">
    <property type="entry name" value="ABC_transporter-like_ATP-bd"/>
</dbReference>
<dbReference type="SUPFAM" id="SSF52540">
    <property type="entry name" value="P-loop containing nucleoside triphosphate hydrolases"/>
    <property type="match status" value="2"/>
</dbReference>
<dbReference type="Proteomes" id="UP001607302">
    <property type="component" value="Unassembled WGS sequence"/>
</dbReference>
<comment type="caution">
    <text evidence="11">The sequence shown here is derived from an EMBL/GenBank/DDBJ whole genome shotgun (WGS) entry which is preliminary data.</text>
</comment>
<keyword evidence="5" id="KW-0067">ATP-binding</keyword>
<dbReference type="Gene3D" id="3.40.50.300">
    <property type="entry name" value="P-loop containing nucleotide triphosphate hydrolases"/>
    <property type="match status" value="2"/>
</dbReference>
<keyword evidence="2" id="KW-0813">Transport</keyword>
<dbReference type="PROSITE" id="PS50893">
    <property type="entry name" value="ABC_TRANSPORTER_2"/>
    <property type="match status" value="2"/>
</dbReference>
<evidence type="ECO:0000256" key="6">
    <source>
        <dbReference type="ARBA" id="ARBA00022989"/>
    </source>
</evidence>
<evidence type="ECO:0000256" key="5">
    <source>
        <dbReference type="ARBA" id="ARBA00022840"/>
    </source>
</evidence>
<feature type="transmembrane region" description="Helical" evidence="8">
    <location>
        <begin position="944"/>
        <end position="966"/>
    </location>
</feature>
<evidence type="ECO:0000256" key="1">
    <source>
        <dbReference type="ARBA" id="ARBA00004141"/>
    </source>
</evidence>
<evidence type="ECO:0000256" key="4">
    <source>
        <dbReference type="ARBA" id="ARBA00022741"/>
    </source>
</evidence>
<comment type="subcellular location">
    <subcellularLocation>
        <location evidence="1">Membrane</location>
        <topology evidence="1">Multi-pass membrane protein</topology>
    </subcellularLocation>
</comment>
<feature type="transmembrane region" description="Helical" evidence="8">
    <location>
        <begin position="331"/>
        <end position="349"/>
    </location>
</feature>
<feature type="transmembrane region" description="Helical" evidence="8">
    <location>
        <begin position="135"/>
        <end position="156"/>
    </location>
</feature>
<dbReference type="FunFam" id="1.20.1560.10:FF:000014">
    <property type="entry name" value="Multidrug resistance-associated protein member 4"/>
    <property type="match status" value="1"/>
</dbReference>
<dbReference type="InterPro" id="IPR027417">
    <property type="entry name" value="P-loop_NTPase"/>
</dbReference>
<organism evidence="11 12">
    <name type="scientific">Vespula squamosa</name>
    <name type="common">Southern yellow jacket</name>
    <name type="synonym">Wasp</name>
    <dbReference type="NCBI Taxonomy" id="30214"/>
    <lineage>
        <taxon>Eukaryota</taxon>
        <taxon>Metazoa</taxon>
        <taxon>Ecdysozoa</taxon>
        <taxon>Arthropoda</taxon>
        <taxon>Hexapoda</taxon>
        <taxon>Insecta</taxon>
        <taxon>Pterygota</taxon>
        <taxon>Neoptera</taxon>
        <taxon>Endopterygota</taxon>
        <taxon>Hymenoptera</taxon>
        <taxon>Apocrita</taxon>
        <taxon>Aculeata</taxon>
        <taxon>Vespoidea</taxon>
        <taxon>Vespidae</taxon>
        <taxon>Vespinae</taxon>
        <taxon>Vespula</taxon>
    </lineage>
</organism>
<dbReference type="PANTHER" id="PTHR24223">
    <property type="entry name" value="ATP-BINDING CASSETTE SUB-FAMILY C"/>
    <property type="match status" value="1"/>
</dbReference>
<dbReference type="FunFam" id="3.40.50.300:FF:000482">
    <property type="entry name" value="Multidrug resistance-associated protein member 4"/>
    <property type="match status" value="1"/>
</dbReference>
<feature type="transmembrane region" description="Helical" evidence="8">
    <location>
        <begin position="238"/>
        <end position="255"/>
    </location>
</feature>
<dbReference type="PROSITE" id="PS50929">
    <property type="entry name" value="ABC_TM1F"/>
    <property type="match status" value="2"/>
</dbReference>
<dbReference type="PROSITE" id="PS00211">
    <property type="entry name" value="ABC_TRANSPORTER_1"/>
    <property type="match status" value="2"/>
</dbReference>
<feature type="transmembrane region" description="Helical" evidence="8">
    <location>
        <begin position="850"/>
        <end position="869"/>
    </location>
</feature>
<dbReference type="CDD" id="cd18579">
    <property type="entry name" value="ABC_6TM_ABCC_D1"/>
    <property type="match status" value="1"/>
</dbReference>
<dbReference type="SUPFAM" id="SSF90123">
    <property type="entry name" value="ABC transporter transmembrane region"/>
    <property type="match status" value="2"/>
</dbReference>
<feature type="transmembrane region" description="Helical" evidence="8">
    <location>
        <begin position="825"/>
        <end position="844"/>
    </location>
</feature>
<keyword evidence="7 8" id="KW-0472">Membrane</keyword>
<dbReference type="PANTHER" id="PTHR24223:SF448">
    <property type="entry name" value="FI20146P1-RELATED"/>
    <property type="match status" value="1"/>
</dbReference>
<evidence type="ECO:0000256" key="8">
    <source>
        <dbReference type="SAM" id="Phobius"/>
    </source>
</evidence>
<feature type="transmembrane region" description="Helical" evidence="8">
    <location>
        <begin position="695"/>
        <end position="712"/>
    </location>
</feature>
<keyword evidence="6 8" id="KW-1133">Transmembrane helix</keyword>
<name>A0ABD2AP89_VESSQ</name>
<dbReference type="FunFam" id="1.20.1560.10:FF:000026">
    <property type="entry name" value="Multidrug resistance-associated protein lethal(2)03659"/>
    <property type="match status" value="1"/>
</dbReference>
<evidence type="ECO:0000259" key="9">
    <source>
        <dbReference type="PROSITE" id="PS50893"/>
    </source>
</evidence>
<feature type="domain" description="ABC transporter" evidence="9">
    <location>
        <begin position="411"/>
        <end position="634"/>
    </location>
</feature>
<evidence type="ECO:0000256" key="7">
    <source>
        <dbReference type="ARBA" id="ARBA00023136"/>
    </source>
</evidence>
<dbReference type="InterPro" id="IPR044746">
    <property type="entry name" value="ABCC_6TM_D1"/>
</dbReference>
<dbReference type="CDD" id="cd03244">
    <property type="entry name" value="ABCC_MRP_domain2"/>
    <property type="match status" value="1"/>
</dbReference>
<dbReference type="Pfam" id="PF00005">
    <property type="entry name" value="ABC_tran"/>
    <property type="match status" value="2"/>
</dbReference>
<evidence type="ECO:0000256" key="3">
    <source>
        <dbReference type="ARBA" id="ARBA00022692"/>
    </source>
</evidence>
<dbReference type="GO" id="GO:0016020">
    <property type="term" value="C:membrane"/>
    <property type="evidence" value="ECO:0007669"/>
    <property type="project" value="UniProtKB-SubCell"/>
</dbReference>
<feature type="transmembrane region" description="Helical" evidence="8">
    <location>
        <begin position="361"/>
        <end position="382"/>
    </location>
</feature>
<dbReference type="GO" id="GO:0005524">
    <property type="term" value="F:ATP binding"/>
    <property type="evidence" value="ECO:0007669"/>
    <property type="project" value="UniProtKB-KW"/>
</dbReference>
<dbReference type="Gene3D" id="1.20.1560.10">
    <property type="entry name" value="ABC transporter type 1, transmembrane domain"/>
    <property type="match status" value="2"/>
</dbReference>
<dbReference type="CDD" id="cd03250">
    <property type="entry name" value="ABCC_MRP_domain1"/>
    <property type="match status" value="1"/>
</dbReference>
<reference evidence="11 12" key="1">
    <citation type="journal article" date="2024" name="Ann. Entomol. Soc. Am.">
        <title>Genomic analyses of the southern and eastern yellowjacket wasps (Hymenoptera: Vespidae) reveal evolutionary signatures of social life.</title>
        <authorList>
            <person name="Catto M.A."/>
            <person name="Caine P.B."/>
            <person name="Orr S.E."/>
            <person name="Hunt B.G."/>
            <person name="Goodisman M.A.D."/>
        </authorList>
    </citation>
    <scope>NUCLEOTIDE SEQUENCE [LARGE SCALE GENOMIC DNA]</scope>
    <source>
        <strain evidence="11">233</strain>
        <tissue evidence="11">Head and thorax</tissue>
    </source>
</reference>
<evidence type="ECO:0000256" key="2">
    <source>
        <dbReference type="ARBA" id="ARBA00022448"/>
    </source>
</evidence>
<evidence type="ECO:0000259" key="10">
    <source>
        <dbReference type="PROSITE" id="PS50929"/>
    </source>
</evidence>
<keyword evidence="3 8" id="KW-0812">Transmembrane</keyword>
<dbReference type="InterPro" id="IPR017871">
    <property type="entry name" value="ABC_transporter-like_CS"/>
</dbReference>
<dbReference type="EMBL" id="JAUDFV010000141">
    <property type="protein sequence ID" value="KAL2722226.1"/>
    <property type="molecule type" value="Genomic_DNA"/>
</dbReference>
<evidence type="ECO:0000313" key="11">
    <source>
        <dbReference type="EMBL" id="KAL2722226.1"/>
    </source>
</evidence>
<dbReference type="Pfam" id="PF00664">
    <property type="entry name" value="ABC_membrane"/>
    <property type="match status" value="2"/>
</dbReference>
<dbReference type="InterPro" id="IPR011527">
    <property type="entry name" value="ABC1_TM_dom"/>
</dbReference>
<dbReference type="SMART" id="SM00382">
    <property type="entry name" value="AAA"/>
    <property type="match status" value="2"/>
</dbReference>
<dbReference type="FunFam" id="3.40.50.300:FF:000163">
    <property type="entry name" value="Multidrug resistance-associated protein member 4"/>
    <property type="match status" value="1"/>
</dbReference>
<proteinExistence type="predicted"/>
<dbReference type="InterPro" id="IPR050173">
    <property type="entry name" value="ABC_transporter_C-like"/>
</dbReference>
<feature type="transmembrane region" description="Helical" evidence="8">
    <location>
        <begin position="213"/>
        <end position="232"/>
    </location>
</feature>
<feature type="transmembrane region" description="Helical" evidence="8">
    <location>
        <begin position="752"/>
        <end position="774"/>
    </location>
</feature>
<sequence>MDKNERNKVKNPREQAGFLSIITFKWIFKTFLLGYKRELQETDLYSPLKEHQSNHLGDYIVKIWEDEERKCRTKKDRSMPRLYKVLTKCFGRNIMLIGIALAFIEFISRIAQPLILGHLLHLLSTKKEEVDPEIYYYAIAFILLPFMDCFIFHLTLQELMHFGMKMKVACCTLIYRKMLRLSNSVFEDGTSVGQMINLMSNDASRLDYITQSIHYMWIGPIQTLIIACVLYWQLGAATVAGLVLFLFFIPLQGYIGKKAAKLMLLSAQRTDERLRLMNELIAGVQIIKMYAWEIPFSQIVEKIRKKEMNAIKKYSIVQQIGMTFESYVPRICLFISILTYVITGNYITAEKVFMITSFFNVVRNSMTIGFPMSIHLLVEGLASMRRIERFMMHTEIEKSEEKTQEIGSHEVVLKNVTAKWSDVSKEDTLSNVNLSIEPASFVAIVGKIGSGKSSLLQVILQELPLKEGSLKISGKIAYVSQQPWIFASSIRQNILFGRSMDKSRYEQTIQVCQLNEDIASFLHGDRTVVGEKGISLSGGQRARINLARAVYADADVYLLDDPLSAVDAQVGRRIVEDCICGYLKNKTRILVTHQLQFLRCADQVIVMHNGSVQTRGDFNTLEASGMDFNKFVIEERETKLEKNEESICEGKIDDSEGMANKHMNETSVPVVAEMRTIGHISAKVYVSYFKASKSILLLLLMVTLFVSYQMAASGGDYFVAYWVNIEETSWIISKNDTVLFKWKGPLNRMEVIYIYSGLTALTAASAFLQMFSFYEVCMRSSRNLHASMFRSIVRTSMYFFNNNPLGRILNRFSKDTGALDTRMPICMFDIIIIGLGLTAVITIVGSVNPWLLIPVVFITIIIYFLRNFYMATSRSVKRLEGIIIYHFVFAKARSPLFDHVSATLQGLVTIRALNAEEILISEFDNHQDLHSSAWFIFISASRAFGIYIELVSLVYNAIIIVFFLFLKDTVVSDVGLVITQITTLIDILQWGVRQSVEVENLMTSTERILEYSHLEEEPMLDNNPKCKPSKDWPKYGLVEFKNVKLKYGPMEPYILKNITFTISPREKIGIVGRTGSGKSSLINALFRLFNVEGEICIDGIPTSLISLHDFRSKISIIPQEPILFSGSLRRNLDPFEEYSDHVLWQALQEVELREIIEEMPAGLNSRVFEGGMNFSVGQRQLLCLARAIIRNNRIIVLDEATANVDLRTDLLIQQTVRNKFKDCSVLTIAHRLNTIMDNDKILVMDAGYLVEFDHPYILLQNNSYFYHMVQQTGSTMATTLIEIAKKNYSVNDNQPSR</sequence>
<protein>
    <submittedName>
        <fullName evidence="11">Multidrug resistance-associated protein lethal(2)03659 isoform X1</fullName>
    </submittedName>
</protein>
<keyword evidence="4" id="KW-0547">Nucleotide-binding</keyword>
<dbReference type="InterPro" id="IPR036640">
    <property type="entry name" value="ABC1_TM_sf"/>
</dbReference>